<keyword evidence="3" id="KW-1185">Reference proteome</keyword>
<comment type="caution">
    <text evidence="2">The sequence shown here is derived from an EMBL/GenBank/DDBJ whole genome shotgun (WGS) entry which is preliminary data.</text>
</comment>
<protein>
    <submittedName>
        <fullName evidence="2">Uncharacterized protein</fullName>
    </submittedName>
</protein>
<evidence type="ECO:0000313" key="2">
    <source>
        <dbReference type="EMBL" id="KAK3395078.1"/>
    </source>
</evidence>
<sequence length="329" mass="35841">MAVLATVSDEATNFSLALCHAYPFCPEIYFWFELALWAVDSDTANSSPFPADGQDQTLEMESWPIVEGIPHVDGFFAALFHPALQQQQHDFDLNMTQMTPEQALHNNTRLLRGIVGLYRRYTSQVANREMRTTALPSSPSSSSGIDGTQTHTIQGAWSNARRAIVKQALTSKIIIQVLLGIMCASGVGAYYILRWGCGRGGGDKGSSGTNVFLRNPCSIAGTASLLAGSVMGRCNDVDGVATGTASGREDKGQEEEKEENVAAWAEKRLKSWESCVFTLGRWGDRGLASILHHLRLPLLLPLLKTWLPVMLLLGQKIGPTRRHHTAGSG</sequence>
<evidence type="ECO:0000256" key="1">
    <source>
        <dbReference type="SAM" id="MobiDB-lite"/>
    </source>
</evidence>
<organism evidence="2 3">
    <name type="scientific">Podospora didyma</name>
    <dbReference type="NCBI Taxonomy" id="330526"/>
    <lineage>
        <taxon>Eukaryota</taxon>
        <taxon>Fungi</taxon>
        <taxon>Dikarya</taxon>
        <taxon>Ascomycota</taxon>
        <taxon>Pezizomycotina</taxon>
        <taxon>Sordariomycetes</taxon>
        <taxon>Sordariomycetidae</taxon>
        <taxon>Sordariales</taxon>
        <taxon>Podosporaceae</taxon>
        <taxon>Podospora</taxon>
    </lineage>
</organism>
<feature type="region of interest" description="Disordered" evidence="1">
    <location>
        <begin position="130"/>
        <end position="149"/>
    </location>
</feature>
<accession>A0AAE0U8M6</accession>
<name>A0AAE0U8M6_9PEZI</name>
<dbReference type="Proteomes" id="UP001285441">
    <property type="component" value="Unassembled WGS sequence"/>
</dbReference>
<dbReference type="EMBL" id="JAULSW010000001">
    <property type="protein sequence ID" value="KAK3395078.1"/>
    <property type="molecule type" value="Genomic_DNA"/>
</dbReference>
<evidence type="ECO:0000313" key="3">
    <source>
        <dbReference type="Proteomes" id="UP001285441"/>
    </source>
</evidence>
<proteinExistence type="predicted"/>
<reference evidence="2" key="1">
    <citation type="journal article" date="2023" name="Mol. Phylogenet. Evol.">
        <title>Genome-scale phylogeny and comparative genomics of the fungal order Sordariales.</title>
        <authorList>
            <person name="Hensen N."/>
            <person name="Bonometti L."/>
            <person name="Westerberg I."/>
            <person name="Brannstrom I.O."/>
            <person name="Guillou S."/>
            <person name="Cros-Aarteil S."/>
            <person name="Calhoun S."/>
            <person name="Haridas S."/>
            <person name="Kuo A."/>
            <person name="Mondo S."/>
            <person name="Pangilinan J."/>
            <person name="Riley R."/>
            <person name="LaButti K."/>
            <person name="Andreopoulos B."/>
            <person name="Lipzen A."/>
            <person name="Chen C."/>
            <person name="Yan M."/>
            <person name="Daum C."/>
            <person name="Ng V."/>
            <person name="Clum A."/>
            <person name="Steindorff A."/>
            <person name="Ohm R.A."/>
            <person name="Martin F."/>
            <person name="Silar P."/>
            <person name="Natvig D.O."/>
            <person name="Lalanne C."/>
            <person name="Gautier V."/>
            <person name="Ament-Velasquez S.L."/>
            <person name="Kruys A."/>
            <person name="Hutchinson M.I."/>
            <person name="Powell A.J."/>
            <person name="Barry K."/>
            <person name="Miller A.N."/>
            <person name="Grigoriev I.V."/>
            <person name="Debuchy R."/>
            <person name="Gladieux P."/>
            <person name="Hiltunen Thoren M."/>
            <person name="Johannesson H."/>
        </authorList>
    </citation>
    <scope>NUCLEOTIDE SEQUENCE</scope>
    <source>
        <strain evidence="2">CBS 232.78</strain>
    </source>
</reference>
<reference evidence="2" key="2">
    <citation type="submission" date="2023-06" db="EMBL/GenBank/DDBJ databases">
        <authorList>
            <consortium name="Lawrence Berkeley National Laboratory"/>
            <person name="Haridas S."/>
            <person name="Hensen N."/>
            <person name="Bonometti L."/>
            <person name="Westerberg I."/>
            <person name="Brannstrom I.O."/>
            <person name="Guillou S."/>
            <person name="Cros-Aarteil S."/>
            <person name="Calhoun S."/>
            <person name="Kuo A."/>
            <person name="Mondo S."/>
            <person name="Pangilinan J."/>
            <person name="Riley R."/>
            <person name="LaButti K."/>
            <person name="Andreopoulos B."/>
            <person name="Lipzen A."/>
            <person name="Chen C."/>
            <person name="Yanf M."/>
            <person name="Daum C."/>
            <person name="Ng V."/>
            <person name="Clum A."/>
            <person name="Steindorff A."/>
            <person name="Ohm R."/>
            <person name="Martin F."/>
            <person name="Silar P."/>
            <person name="Natvig D."/>
            <person name="Lalanne C."/>
            <person name="Gautier V."/>
            <person name="Ament-velasquez S.L."/>
            <person name="Kruys A."/>
            <person name="Hutchinson M.I."/>
            <person name="Powell A.J."/>
            <person name="Barry K."/>
            <person name="Miller A.N."/>
            <person name="Grigoriev I.V."/>
            <person name="Debuchy R."/>
            <person name="Gladieux P."/>
            <person name="Thoren M.H."/>
            <person name="Johannesson H."/>
        </authorList>
    </citation>
    <scope>NUCLEOTIDE SEQUENCE</scope>
    <source>
        <strain evidence="2">CBS 232.78</strain>
    </source>
</reference>
<dbReference type="AlphaFoldDB" id="A0AAE0U8M6"/>
<gene>
    <name evidence="2" type="ORF">B0H63DRAFT_518148</name>
</gene>